<keyword evidence="1" id="KW-1133">Transmembrane helix</keyword>
<feature type="transmembrane region" description="Helical" evidence="1">
    <location>
        <begin position="358"/>
        <end position="378"/>
    </location>
</feature>
<protein>
    <recommendedName>
        <fullName evidence="4">Polymerase</fullName>
    </recommendedName>
</protein>
<feature type="transmembrane region" description="Helical" evidence="1">
    <location>
        <begin position="6"/>
        <end position="25"/>
    </location>
</feature>
<comment type="caution">
    <text evidence="2">The sequence shown here is derived from an EMBL/GenBank/DDBJ whole genome shotgun (WGS) entry which is preliminary data.</text>
</comment>
<gene>
    <name evidence="2" type="ORF">QE440_000939</name>
</gene>
<feature type="transmembrane region" description="Helical" evidence="1">
    <location>
        <begin position="204"/>
        <end position="229"/>
    </location>
</feature>
<evidence type="ECO:0000313" key="2">
    <source>
        <dbReference type="EMBL" id="MDR6233198.1"/>
    </source>
</evidence>
<dbReference type="EMBL" id="JAVJAF010000001">
    <property type="protein sequence ID" value="MDR6233198.1"/>
    <property type="molecule type" value="Genomic_DNA"/>
</dbReference>
<feature type="transmembrane region" description="Helical" evidence="1">
    <location>
        <begin position="129"/>
        <end position="146"/>
    </location>
</feature>
<keyword evidence="1" id="KW-0812">Transmembrane</keyword>
<organism evidence="2 3">
    <name type="scientific">Pseudomonas oryzihabitans</name>
    <dbReference type="NCBI Taxonomy" id="47885"/>
    <lineage>
        <taxon>Bacteria</taxon>
        <taxon>Pseudomonadati</taxon>
        <taxon>Pseudomonadota</taxon>
        <taxon>Gammaproteobacteria</taxon>
        <taxon>Pseudomonadales</taxon>
        <taxon>Pseudomonadaceae</taxon>
        <taxon>Pseudomonas</taxon>
    </lineage>
</organism>
<sequence length="424" mass="47482">MPGTLINRLSFLALGGLMVLQFGVFEQSPTNPVGIRYVGELYLAICLGFFALFTLSTWHRPQRDYRLLMAFCLFSSAVFVGLPALFAQLFWGQPLIYGIIEERRVLYCFSAFLVLYLAKRLSAAQFENLIILVGLLSALLCWLSYFKMLPDLREEVKDLSRPGRASTGAVAIFFGYFICIYFAGRGRSFIDGQLRSKLRHGVLALFFLATIVVVLQTRQLIVVCMVFTILALRARLIGPALFGAIAISPLILYPHLLETLGFNLDFYARSVQEGPTDNVRENTISQIINHLQLYNGMPSGSLSLMWNDGFKPIFGDYFFLSDVGIFGTVFRFGYLSILVIPIGLAVHYLVARKLCRDLEFTLAVFLSFMVIWPLQGLFEYQGTAALLFVMQALKTYHGAPQYGVVTMQERPGAVAPGRQSLPAV</sequence>
<accession>A0AAJ2BUJ1</accession>
<evidence type="ECO:0008006" key="4">
    <source>
        <dbReference type="Google" id="ProtNLM"/>
    </source>
</evidence>
<dbReference type="RefSeq" id="WP_309755861.1">
    <property type="nucleotide sequence ID" value="NZ_JAVJAF010000001.1"/>
</dbReference>
<feature type="transmembrane region" description="Helical" evidence="1">
    <location>
        <begin position="67"/>
        <end position="92"/>
    </location>
</feature>
<feature type="transmembrane region" description="Helical" evidence="1">
    <location>
        <begin position="167"/>
        <end position="184"/>
    </location>
</feature>
<dbReference type="Proteomes" id="UP001268036">
    <property type="component" value="Unassembled WGS sequence"/>
</dbReference>
<dbReference type="AlphaFoldDB" id="A0AAJ2BUJ1"/>
<reference evidence="2" key="1">
    <citation type="submission" date="2023-08" db="EMBL/GenBank/DDBJ databases">
        <title>Functional and genomic diversity of the sorghum phyllosphere microbiome.</title>
        <authorList>
            <person name="Shade A."/>
        </authorList>
    </citation>
    <scope>NUCLEOTIDE SEQUENCE</scope>
    <source>
        <strain evidence="2">SORGH_AS_0201</strain>
    </source>
</reference>
<evidence type="ECO:0000313" key="3">
    <source>
        <dbReference type="Proteomes" id="UP001268036"/>
    </source>
</evidence>
<proteinExistence type="predicted"/>
<name>A0AAJ2BUJ1_9PSED</name>
<feature type="transmembrane region" description="Helical" evidence="1">
    <location>
        <begin position="37"/>
        <end position="55"/>
    </location>
</feature>
<keyword evidence="1" id="KW-0472">Membrane</keyword>
<feature type="transmembrane region" description="Helical" evidence="1">
    <location>
        <begin position="236"/>
        <end position="256"/>
    </location>
</feature>
<evidence type="ECO:0000256" key="1">
    <source>
        <dbReference type="SAM" id="Phobius"/>
    </source>
</evidence>
<feature type="transmembrane region" description="Helical" evidence="1">
    <location>
        <begin position="332"/>
        <end position="351"/>
    </location>
</feature>